<evidence type="ECO:0000256" key="3">
    <source>
        <dbReference type="ARBA" id="ARBA00022729"/>
    </source>
</evidence>
<evidence type="ECO:0000256" key="7">
    <source>
        <dbReference type="ARBA" id="ARBA00023180"/>
    </source>
</evidence>
<feature type="region of interest" description="Disordered" evidence="12">
    <location>
        <begin position="658"/>
        <end position="682"/>
    </location>
</feature>
<comment type="subunit">
    <text evidence="10">Interacts with EMP65.</text>
</comment>
<evidence type="ECO:0000256" key="5">
    <source>
        <dbReference type="ARBA" id="ARBA00022989"/>
    </source>
</evidence>
<feature type="compositionally biased region" description="Polar residues" evidence="12">
    <location>
        <begin position="1020"/>
        <end position="1032"/>
    </location>
</feature>
<evidence type="ECO:0000256" key="10">
    <source>
        <dbReference type="ARBA" id="ARBA00064635"/>
    </source>
</evidence>
<keyword evidence="2 13" id="KW-0812">Transmembrane</keyword>
<reference evidence="15" key="1">
    <citation type="submission" date="2020-05" db="UniProtKB">
        <authorList>
            <consortium name="EnsemblMetazoa"/>
        </authorList>
    </citation>
    <scope>IDENTIFICATION</scope>
    <source>
        <strain evidence="15">Aabys</strain>
    </source>
</reference>
<feature type="region of interest" description="Disordered" evidence="12">
    <location>
        <begin position="1436"/>
        <end position="1465"/>
    </location>
</feature>
<feature type="compositionally biased region" description="Polar residues" evidence="12">
    <location>
        <begin position="978"/>
        <end position="994"/>
    </location>
</feature>
<keyword evidence="4" id="KW-0256">Endoplasmic reticulum</keyword>
<keyword evidence="6 13" id="KW-0472">Membrane</keyword>
<evidence type="ECO:0000256" key="9">
    <source>
        <dbReference type="ARBA" id="ARBA00061226"/>
    </source>
</evidence>
<dbReference type="GO" id="GO:0005789">
    <property type="term" value="C:endoplasmic reticulum membrane"/>
    <property type="evidence" value="ECO:0007669"/>
    <property type="project" value="UniProtKB-SubCell"/>
</dbReference>
<feature type="compositionally biased region" description="Polar residues" evidence="12">
    <location>
        <begin position="899"/>
        <end position="915"/>
    </location>
</feature>
<feature type="coiled-coil region" evidence="11">
    <location>
        <begin position="1145"/>
        <end position="1204"/>
    </location>
</feature>
<dbReference type="VEuPathDB" id="VectorBase:MDOA008562"/>
<feature type="region of interest" description="Disordered" evidence="12">
    <location>
        <begin position="829"/>
        <end position="864"/>
    </location>
</feature>
<feature type="region of interest" description="Disordered" evidence="12">
    <location>
        <begin position="376"/>
        <end position="452"/>
    </location>
</feature>
<dbReference type="FunFam" id="2.60.120.260:FF:000099">
    <property type="entry name" value="Uncharacterized protein, isoform C"/>
    <property type="match status" value="1"/>
</dbReference>
<feature type="compositionally biased region" description="Basic and acidic residues" evidence="12">
    <location>
        <begin position="217"/>
        <end position="227"/>
    </location>
</feature>
<feature type="region of interest" description="Disordered" evidence="12">
    <location>
        <begin position="1520"/>
        <end position="1562"/>
    </location>
</feature>
<feature type="compositionally biased region" description="Gly residues" evidence="12">
    <location>
        <begin position="1077"/>
        <end position="1087"/>
    </location>
</feature>
<protein>
    <submittedName>
        <fullName evidence="15">Uncharacterized protein</fullName>
    </submittedName>
</protein>
<feature type="region of interest" description="Disordered" evidence="12">
    <location>
        <begin position="1268"/>
        <end position="1297"/>
    </location>
</feature>
<evidence type="ECO:0000256" key="14">
    <source>
        <dbReference type="SAM" id="SignalP"/>
    </source>
</evidence>
<feature type="compositionally biased region" description="Low complexity" evidence="12">
    <location>
        <begin position="1527"/>
        <end position="1542"/>
    </location>
</feature>
<gene>
    <name evidence="15" type="primary">101893309</name>
</gene>
<keyword evidence="5 13" id="KW-1133">Transmembrane helix</keyword>
<dbReference type="PANTHER" id="PTHR12953:SF0">
    <property type="entry name" value="SUN DOMAIN-CONTAINING OSSIFICATION FACTOR"/>
    <property type="match status" value="1"/>
</dbReference>
<feature type="region of interest" description="Disordered" evidence="12">
    <location>
        <begin position="1367"/>
        <end position="1393"/>
    </location>
</feature>
<feature type="compositionally biased region" description="Basic and acidic residues" evidence="12">
    <location>
        <begin position="841"/>
        <end position="864"/>
    </location>
</feature>
<feature type="compositionally biased region" description="Basic and acidic residues" evidence="12">
    <location>
        <begin position="474"/>
        <end position="487"/>
    </location>
</feature>
<dbReference type="EnsemblMetazoa" id="MDOA008562-RB">
    <property type="protein sequence ID" value="MDOA008562-PB"/>
    <property type="gene ID" value="MDOA008562"/>
</dbReference>
<dbReference type="InterPro" id="IPR012919">
    <property type="entry name" value="SUN_dom"/>
</dbReference>
<accession>A0A1I8MUH4</accession>
<dbReference type="GO" id="GO:0034975">
    <property type="term" value="P:protein folding in endoplasmic reticulum"/>
    <property type="evidence" value="ECO:0007669"/>
    <property type="project" value="TreeGrafter"/>
</dbReference>
<name>A0A1I8MUH4_MUSDO</name>
<keyword evidence="11" id="KW-0175">Coiled coil</keyword>
<keyword evidence="7" id="KW-0325">Glycoprotein</keyword>
<evidence type="ECO:0000256" key="4">
    <source>
        <dbReference type="ARBA" id="ARBA00022824"/>
    </source>
</evidence>
<feature type="compositionally biased region" description="Polar residues" evidence="12">
    <location>
        <begin position="438"/>
        <end position="452"/>
    </location>
</feature>
<evidence type="ECO:0000256" key="6">
    <source>
        <dbReference type="ARBA" id="ARBA00023136"/>
    </source>
</evidence>
<dbReference type="Pfam" id="PF07738">
    <property type="entry name" value="Sad1_UNC"/>
    <property type="match status" value="1"/>
</dbReference>
<feature type="compositionally biased region" description="Polar residues" evidence="12">
    <location>
        <begin position="1586"/>
        <end position="1595"/>
    </location>
</feature>
<feature type="region of interest" description="Disordered" evidence="12">
    <location>
        <begin position="1067"/>
        <end position="1116"/>
    </location>
</feature>
<feature type="compositionally biased region" description="Basic residues" evidence="12">
    <location>
        <begin position="1732"/>
        <end position="1747"/>
    </location>
</feature>
<feature type="region of interest" description="Disordered" evidence="12">
    <location>
        <begin position="46"/>
        <end position="114"/>
    </location>
</feature>
<proteinExistence type="inferred from homology"/>
<dbReference type="STRING" id="7370.A0A1I8MUH4"/>
<feature type="signal peptide" evidence="14">
    <location>
        <begin position="1"/>
        <end position="28"/>
    </location>
</feature>
<evidence type="ECO:0000256" key="13">
    <source>
        <dbReference type="SAM" id="Phobius"/>
    </source>
</evidence>
<dbReference type="PANTHER" id="PTHR12953">
    <property type="entry name" value="MEMBRANE PROTEIN CH1 RELATED"/>
    <property type="match status" value="1"/>
</dbReference>
<evidence type="ECO:0000256" key="12">
    <source>
        <dbReference type="SAM" id="MobiDB-lite"/>
    </source>
</evidence>
<keyword evidence="3 14" id="KW-0732">Signal</keyword>
<evidence type="ECO:0000256" key="1">
    <source>
        <dbReference type="ARBA" id="ARBA00004389"/>
    </source>
</evidence>
<evidence type="ECO:0000256" key="11">
    <source>
        <dbReference type="SAM" id="Coils"/>
    </source>
</evidence>
<feature type="chain" id="PRO_5043702650" evidence="14">
    <location>
        <begin position="29"/>
        <end position="1747"/>
    </location>
</feature>
<dbReference type="VEuPathDB" id="VectorBase:MDOMA2_012332"/>
<feature type="region of interest" description="Disordered" evidence="12">
    <location>
        <begin position="958"/>
        <end position="1055"/>
    </location>
</feature>
<sequence>MRFNLLWTHWSLLFITLISSCFLFYVVASENVRQQHAVTHEYINSNNKKSTTTNDATLASDYSPNSASPSPPAAATTRSNVDRGEASIKSADYLTKNNKPPLNGNRRAKTLNILPNYKKVKKLLGFRSTPPSQAAPSPPTAAPDSQVPGGQQHEQNLFNLLVDTPSPKVPITANSDPSNNDRPPPLANENDSVENSNLESSENVNDNVIVSNTGKDGNLEVDTRGGDPLEVEQQEQHLPNIVAESSSSSSSNNNDDDNEHKNRVDNSDFDDNAGTGTSNDGETQSLPDITDIPTVTITELPLEILQPPPQNSMDSVIIAADGQPAGDGRVLNHTLDIVVGVSDDVKKDGQIVKINDPGGGSGDGYMPIALNIENPEVNTATPSTPTPTATSSSATTTTTVNIPNDRSSNATVQQNQEHPSSDSSSHTDSGGGGVDHQPNISSSQASSTENTASQVNLTTEENPMPVFSEWAQKQMEEAEKQAMEQEHTFNNSAQRKNNTNGNGKPASLKIRAKNYASPDCGAKIIASSGDTSNAGAVLSSSKDEYMLSLCGKRIWFVVELCEAIQAQKIDFANFELYSSSPQNFTVAVSKRFPTREWSNVGRFVAEDKRAVQSFDLHPHLFGKFVRVDIHSHYSKEHFCTLSLFRVFGTSEFEAFETENHPNEDIDDFDDEDLQEPAKSQSEPNLFKSASDAVLSIVKKATELVGKPSNNQNQTFKAPPQTGVCHTPMYGLFSCAECPSSLVERVNNALSCEFRQLNSLLNVPHIRHDLISTRICAKMYGIETAAATIQHQQQSQQFKDIKQSFYVNILPNDYVGALCQLLAMPKATTNHPHHQHHLAINETEKTKKEETSTNQTLDKKFGKEDLELLDKPETKLIRPAAETPIVRNDKSDENIRMESLETSTEVPLDDSPQQQLPRPLEPTEDVEVTTASTPNHVVEQPSIPDKNIFNVPVEELYVPAPSAPSPSSSTPTHLETEVNETPNGMESDAPPSSSESLEHTTPLPPSPSGSPSLPKIVENIPTANTPMPSQTPSIAAPPHATPPSQTVTQKSEEDSNSWENIDILLTSTPASTTVPSSSGGGGGGGFKDGGSASNQQHNGGGAATGRDARDLNQKISNGPQSESVFIRLSNRIKALERNMSLSGQYLEELSRRYKKQVEELQQTLTQQTLTVRTLEEQNRRHHELEQLYAQRNTQLKNELDDLTLQVHACIVVIIFVGAFVFLVLMVGILFYRSLRRDTKEVLALYGKNNGKRKSEASATASIQKKLNRRKSFEDYSDHQQQQQQRREQYVRSVSNSDKIRRPSEEAMLILKECKCDNKSMVVGKPPRDVETENSSTRQRKISICYGSNNNINSGNTGLLCPPSLQATQKSSAAAARRRGEKHSWPNTAQAQQQALQHLQELNNEDIGDYPEKSSPRPKKSQLINGSHAAAGVAANNIKSKKKKDYLRRQESSPPENIGPHQQLNHTAPAELPSAGEYDEKLMLDEDDLDNFIPNNDLAYNEFMPDGPRGYQCHNVADNQQHINANNPASSSSSCSTSATSKKSQLTPTSKSEGNNKKARRLSSPVFFKSPFTKSFKGKLNSSSSSSKTNNAPHESTSWEWYRLRKSSSANSANNASVNNPHNAYLRVSPNASLDSSSLSEINFPTNSTENSFRILEEAILSSGESAITTTGSSSTNGNNKKRPCCKSADGPCPHNCGSGLGSGVSGCSSGISSSSNSNRSSSSSNASSSNQSKSKKNRSFNKIFRKVF</sequence>
<feature type="region of interest" description="Disordered" evidence="12">
    <location>
        <begin position="474"/>
        <end position="506"/>
    </location>
</feature>
<feature type="compositionally biased region" description="Low complexity" evidence="12">
    <location>
        <begin position="1704"/>
        <end position="1731"/>
    </location>
</feature>
<feature type="region of interest" description="Disordered" evidence="12">
    <location>
        <begin position="1702"/>
        <end position="1747"/>
    </location>
</feature>
<dbReference type="InterPro" id="IPR045120">
    <property type="entry name" value="Suco/Slp1-like"/>
</dbReference>
<dbReference type="OrthoDB" id="266334at2759"/>
<feature type="compositionally biased region" description="Low complexity" evidence="12">
    <location>
        <begin position="379"/>
        <end position="399"/>
    </location>
</feature>
<feature type="compositionally biased region" description="Acidic residues" evidence="12">
    <location>
        <begin position="664"/>
        <end position="674"/>
    </location>
</feature>
<feature type="region of interest" description="Disordered" evidence="12">
    <location>
        <begin position="127"/>
        <end position="151"/>
    </location>
</feature>
<feature type="region of interest" description="Disordered" evidence="12">
    <location>
        <begin position="1574"/>
        <end position="1595"/>
    </location>
</feature>
<organism evidence="15">
    <name type="scientific">Musca domestica</name>
    <name type="common">House fly</name>
    <dbReference type="NCBI Taxonomy" id="7370"/>
    <lineage>
        <taxon>Eukaryota</taxon>
        <taxon>Metazoa</taxon>
        <taxon>Ecdysozoa</taxon>
        <taxon>Arthropoda</taxon>
        <taxon>Hexapoda</taxon>
        <taxon>Insecta</taxon>
        <taxon>Pterygota</taxon>
        <taxon>Neoptera</taxon>
        <taxon>Endopterygota</taxon>
        <taxon>Diptera</taxon>
        <taxon>Brachycera</taxon>
        <taxon>Muscomorpha</taxon>
        <taxon>Muscoidea</taxon>
        <taxon>Muscidae</taxon>
        <taxon>Musca</taxon>
    </lineage>
</organism>
<evidence type="ECO:0000256" key="8">
    <source>
        <dbReference type="ARBA" id="ARBA00046288"/>
    </source>
</evidence>
<feature type="transmembrane region" description="Helical" evidence="13">
    <location>
        <begin position="1203"/>
        <end position="1230"/>
    </location>
</feature>
<dbReference type="PROSITE" id="PS51469">
    <property type="entry name" value="SUN"/>
    <property type="match status" value="1"/>
</dbReference>
<dbReference type="PROSITE" id="PS51257">
    <property type="entry name" value="PROKAR_LIPOPROTEIN"/>
    <property type="match status" value="1"/>
</dbReference>
<feature type="region of interest" description="Disordered" evidence="12">
    <location>
        <begin position="899"/>
        <end position="942"/>
    </location>
</feature>
<feature type="compositionally biased region" description="Polar residues" evidence="12">
    <location>
        <begin position="1450"/>
        <end position="1464"/>
    </location>
</feature>
<feature type="compositionally biased region" description="Polar residues" evidence="12">
    <location>
        <begin position="488"/>
        <end position="502"/>
    </location>
</feature>
<evidence type="ECO:0000256" key="2">
    <source>
        <dbReference type="ARBA" id="ARBA00022692"/>
    </source>
</evidence>
<evidence type="ECO:0000313" key="15">
    <source>
        <dbReference type="EnsemblMetazoa" id="MDOA008562-PB"/>
    </source>
</evidence>
<comment type="subcellular location">
    <subcellularLocation>
        <location evidence="8">Endomembrane system</location>
        <topology evidence="8">Single-pass type I membrane protein</topology>
    </subcellularLocation>
    <subcellularLocation>
        <location evidence="1">Endoplasmic reticulum membrane</location>
        <topology evidence="1">Single-pass membrane protein</topology>
    </subcellularLocation>
</comment>
<feature type="compositionally biased region" description="Low complexity" evidence="12">
    <location>
        <begin position="188"/>
        <end position="208"/>
    </location>
</feature>
<comment type="similarity">
    <text evidence="9">Belongs to the SLP1 family.</text>
</comment>
<feature type="compositionally biased region" description="Polar residues" evidence="12">
    <location>
        <begin position="400"/>
        <end position="417"/>
    </location>
</feature>
<feature type="region of interest" description="Disordered" evidence="12">
    <location>
        <begin position="164"/>
        <end position="288"/>
    </location>
</feature>
<feature type="compositionally biased region" description="Polar residues" evidence="12">
    <location>
        <begin position="274"/>
        <end position="286"/>
    </location>
</feature>